<keyword evidence="3" id="KW-0012">Acyltransferase</keyword>
<proteinExistence type="predicted"/>
<keyword evidence="5" id="KW-1185">Reference proteome</keyword>
<dbReference type="GO" id="GO:0016746">
    <property type="term" value="F:acyltransferase activity"/>
    <property type="evidence" value="ECO:0007669"/>
    <property type="project" value="UniProtKB-KW"/>
</dbReference>
<evidence type="ECO:0000313" key="4">
    <source>
        <dbReference type="Proteomes" id="UP000252985"/>
    </source>
</evidence>
<evidence type="ECO:0000313" key="3">
    <source>
        <dbReference type="EMBL" id="AXG11129.1"/>
    </source>
</evidence>
<gene>
    <name evidence="3" type="ORF">DU484_15425</name>
    <name evidence="2" type="ORF">DU500_15445</name>
</gene>
<sequence>MTGMNRLRQLKDLGARGALKSAYYSLRHTSNATSLVFTSNTITEIAPRTEFDVNRRLSVGMGRSGASHPRIGRSKVSTTAGASVSHTGEDLANIGPASILHVEGDFSMGDSYANSHLRLLCGDEISIGDGVAIAWNVELLDDDRHVMRIAGEPVERSEPIRIEDDVWIGHDVSIQKGVTVRRGSVVASGSVVTSDVPPNTLAAGVPAEVVREDVTWGNG</sequence>
<protein>
    <submittedName>
        <fullName evidence="3">Acyltransferase</fullName>
    </submittedName>
</protein>
<keyword evidence="3" id="KW-0808">Transferase</keyword>
<organism evidence="3 4">
    <name type="scientific">Haloplanus rubicundus</name>
    <dbReference type="NCBI Taxonomy" id="1547898"/>
    <lineage>
        <taxon>Archaea</taxon>
        <taxon>Methanobacteriati</taxon>
        <taxon>Methanobacteriota</taxon>
        <taxon>Stenosarchaea group</taxon>
        <taxon>Halobacteria</taxon>
        <taxon>Halobacteriales</taxon>
        <taxon>Haloferacaceae</taxon>
        <taxon>Haloplanus</taxon>
    </lineage>
</organism>
<evidence type="ECO:0000313" key="5">
    <source>
        <dbReference type="Proteomes" id="UP000253273"/>
    </source>
</evidence>
<dbReference type="AlphaFoldDB" id="A0A345EG07"/>
<dbReference type="CDD" id="cd04647">
    <property type="entry name" value="LbH_MAT_like"/>
    <property type="match status" value="1"/>
</dbReference>
<dbReference type="PANTHER" id="PTHR23416">
    <property type="entry name" value="SIALIC ACID SYNTHASE-RELATED"/>
    <property type="match status" value="1"/>
</dbReference>
<dbReference type="Pfam" id="PF00132">
    <property type="entry name" value="Hexapep"/>
    <property type="match status" value="1"/>
</dbReference>
<name>A0A345EG07_9EURY</name>
<dbReference type="InterPro" id="IPR051159">
    <property type="entry name" value="Hexapeptide_acetyltransf"/>
</dbReference>
<dbReference type="SUPFAM" id="SSF51161">
    <property type="entry name" value="Trimeric LpxA-like enzymes"/>
    <property type="match status" value="1"/>
</dbReference>
<feature type="region of interest" description="Disordered" evidence="1">
    <location>
        <begin position="61"/>
        <end position="80"/>
    </location>
</feature>
<dbReference type="KEGG" id="haj:DU500_15445"/>
<dbReference type="Proteomes" id="UP000252985">
    <property type="component" value="Chromosome"/>
</dbReference>
<dbReference type="EMBL" id="CP031148">
    <property type="protein sequence ID" value="AXG11129.1"/>
    <property type="molecule type" value="Genomic_DNA"/>
</dbReference>
<dbReference type="Proteomes" id="UP000253273">
    <property type="component" value="Chromosome"/>
</dbReference>
<dbReference type="Gene3D" id="2.160.10.10">
    <property type="entry name" value="Hexapeptide repeat proteins"/>
    <property type="match status" value="1"/>
</dbReference>
<reference evidence="2 5" key="2">
    <citation type="submission" date="2018-07" db="EMBL/GenBank/DDBJ databases">
        <title>Genome sequences of Haloplanus sp. CBA1113.</title>
        <authorList>
            <person name="Kim Y.B."/>
            <person name="Roh S.W."/>
        </authorList>
    </citation>
    <scope>NUCLEOTIDE SEQUENCE [LARGE SCALE GENOMIC DNA]</scope>
    <source>
        <strain evidence="2 5">CBA1113</strain>
    </source>
</reference>
<reference evidence="3 4" key="1">
    <citation type="submission" date="2018-07" db="EMBL/GenBank/DDBJ databases">
        <title>Genome sequences of Haloplanus sp. CBA1112.</title>
        <authorList>
            <person name="Kim Y.B."/>
            <person name="Roh S.W."/>
        </authorList>
    </citation>
    <scope>NUCLEOTIDE SEQUENCE [LARGE SCALE GENOMIC DNA]</scope>
    <source>
        <strain evidence="3 4">CBA1112</strain>
    </source>
</reference>
<dbReference type="EMBL" id="CP031150">
    <property type="protein sequence ID" value="AXG07710.1"/>
    <property type="molecule type" value="Genomic_DNA"/>
</dbReference>
<dbReference type="PANTHER" id="PTHR23416:SF78">
    <property type="entry name" value="LIPOPOLYSACCHARIDE BIOSYNTHESIS O-ACETYL TRANSFERASE WBBJ-RELATED"/>
    <property type="match status" value="1"/>
</dbReference>
<evidence type="ECO:0000256" key="1">
    <source>
        <dbReference type="SAM" id="MobiDB-lite"/>
    </source>
</evidence>
<accession>A0A345E688</accession>
<evidence type="ECO:0000313" key="2">
    <source>
        <dbReference type="EMBL" id="AXG07710.1"/>
    </source>
</evidence>
<dbReference type="KEGG" id="haq:DU484_15425"/>
<accession>A0A345EG07</accession>
<dbReference type="InterPro" id="IPR011004">
    <property type="entry name" value="Trimer_LpxA-like_sf"/>
</dbReference>
<dbReference type="InterPro" id="IPR001451">
    <property type="entry name" value="Hexapep"/>
</dbReference>